<dbReference type="Pfam" id="PF13912">
    <property type="entry name" value="zf-C2H2_6"/>
    <property type="match status" value="1"/>
</dbReference>
<feature type="domain" description="C2H2-type" evidence="14">
    <location>
        <begin position="503"/>
        <end position="530"/>
    </location>
</feature>
<dbReference type="FunFam" id="3.30.160.60:FF:000446">
    <property type="entry name" value="Zinc finger protein"/>
    <property type="match status" value="1"/>
</dbReference>
<evidence type="ECO:0000259" key="14">
    <source>
        <dbReference type="PROSITE" id="PS50157"/>
    </source>
</evidence>
<comment type="similarity">
    <text evidence="2">Belongs to the krueppel C2H2-type zinc-finger protein family.</text>
</comment>
<dbReference type="InterPro" id="IPR050527">
    <property type="entry name" value="Snail/Krueppel_Znf"/>
</dbReference>
<evidence type="ECO:0000256" key="4">
    <source>
        <dbReference type="ARBA" id="ARBA00022737"/>
    </source>
</evidence>
<dbReference type="GO" id="GO:0000981">
    <property type="term" value="F:DNA-binding transcription factor activity, RNA polymerase II-specific"/>
    <property type="evidence" value="ECO:0007669"/>
    <property type="project" value="TreeGrafter"/>
</dbReference>
<dbReference type="Pfam" id="PF00096">
    <property type="entry name" value="zf-C2H2"/>
    <property type="match status" value="5"/>
</dbReference>
<dbReference type="PANTHER" id="PTHR24388">
    <property type="entry name" value="ZINC FINGER PROTEIN"/>
    <property type="match status" value="1"/>
</dbReference>
<feature type="domain" description="C2H2-type" evidence="14">
    <location>
        <begin position="585"/>
        <end position="613"/>
    </location>
</feature>
<keyword evidence="7" id="KW-0805">Transcription regulation</keyword>
<feature type="region of interest" description="Disordered" evidence="13">
    <location>
        <begin position="215"/>
        <end position="236"/>
    </location>
</feature>
<feature type="domain" description="C2H2-type" evidence="14">
    <location>
        <begin position="173"/>
        <end position="197"/>
    </location>
</feature>
<dbReference type="PROSITE" id="PS00028">
    <property type="entry name" value="ZINC_FINGER_C2H2_1"/>
    <property type="match status" value="9"/>
</dbReference>
<keyword evidence="9" id="KW-0804">Transcription</keyword>
<feature type="domain" description="C2H2-type" evidence="14">
    <location>
        <begin position="115"/>
        <end position="142"/>
    </location>
</feature>
<sequence>MTQDPLKQTYLVVRASNQYFLLPMISNHLITKEDQISTNKQLDAEEADVQIQIEPSDEYIVPDTPNLENNIADVFMCHVCSKVFYTGLSLQLHIDKHSVVKSDVHSDDHGNLHNYECSVCGRLFAIKKALKLHMEKHQNVKNMYYCTDCGFRSTAQFNVTRHRLRKHANIFRFPCPYCSKKYNLRNDLNKHMLKHANVIEKKDVTQSKALFIKDNTNDSDQSAYPNDDISEKKMEEPKPNYKDVIQSEVLIEEDTKDCDQNTCPNDITHETIEESKLPKLKNWKREIFIRSEEERKNIYAYKCLQCKWSNQEDKVTMKEQINREVTMDVPILKVYSGKATPLKKLTRKKEGLKMKKEAVSCEVCKESFNMTGSEYRKHLLSHGKFRTFPCDVCSKKFKHKHNMQRHKSKVHGEAPIYTCQYCDFTTLHCSYLQVHVTRKHTNDFHYLCDKCDRKFRIKADYTKHLITHEKETCICNICGTSLPNKLSLYFHKNYKHKMKDSNYQCPICKRKLQSQKNLDSHLRQHEQRYICEECGMELTRRSALKRHIKTHSGEKPYVCHICNKSFTSTTGRKIHFLTHSGVRPYVCTICGQSFIQRPALSVHWKKKHPGCSEAPPSVSIKDIIKTIAGNTKNV</sequence>
<evidence type="ECO:0000256" key="11">
    <source>
        <dbReference type="ARBA" id="ARBA00037948"/>
    </source>
</evidence>
<dbReference type="Gene3D" id="3.30.160.60">
    <property type="entry name" value="Classic Zinc Finger"/>
    <property type="match status" value="8"/>
</dbReference>
<proteinExistence type="inferred from homology"/>
<evidence type="ECO:0000256" key="8">
    <source>
        <dbReference type="ARBA" id="ARBA00023125"/>
    </source>
</evidence>
<comment type="similarity">
    <text evidence="11">Belongs to the snail C2H2-type zinc-finger protein family.</text>
</comment>
<dbReference type="GO" id="GO:0005634">
    <property type="term" value="C:nucleus"/>
    <property type="evidence" value="ECO:0007669"/>
    <property type="project" value="UniProtKB-SubCell"/>
</dbReference>
<comment type="caution">
    <text evidence="15">The sequence shown here is derived from an EMBL/GenBank/DDBJ whole genome shotgun (WGS) entry which is preliminary data.</text>
</comment>
<keyword evidence="4" id="KW-0677">Repeat</keyword>
<keyword evidence="3" id="KW-0479">Metal-binding</keyword>
<keyword evidence="16" id="KW-1185">Reference proteome</keyword>
<evidence type="ECO:0000256" key="7">
    <source>
        <dbReference type="ARBA" id="ARBA00023015"/>
    </source>
</evidence>
<accession>A0AAD9VQY6</accession>
<dbReference type="Pfam" id="PF13894">
    <property type="entry name" value="zf-C2H2_4"/>
    <property type="match status" value="1"/>
</dbReference>
<organism evidence="15 16">
    <name type="scientific">Odynerus spinipes</name>
    <dbReference type="NCBI Taxonomy" id="1348599"/>
    <lineage>
        <taxon>Eukaryota</taxon>
        <taxon>Metazoa</taxon>
        <taxon>Ecdysozoa</taxon>
        <taxon>Arthropoda</taxon>
        <taxon>Hexapoda</taxon>
        <taxon>Insecta</taxon>
        <taxon>Pterygota</taxon>
        <taxon>Neoptera</taxon>
        <taxon>Endopterygota</taxon>
        <taxon>Hymenoptera</taxon>
        <taxon>Apocrita</taxon>
        <taxon>Aculeata</taxon>
        <taxon>Vespoidea</taxon>
        <taxon>Vespidae</taxon>
        <taxon>Eumeninae</taxon>
        <taxon>Odynerus</taxon>
    </lineage>
</organism>
<dbReference type="SUPFAM" id="SSF57667">
    <property type="entry name" value="beta-beta-alpha zinc fingers"/>
    <property type="match status" value="6"/>
</dbReference>
<evidence type="ECO:0000256" key="12">
    <source>
        <dbReference type="PROSITE-ProRule" id="PRU00042"/>
    </source>
</evidence>
<feature type="domain" description="C2H2-type" evidence="14">
    <location>
        <begin position="446"/>
        <end position="473"/>
    </location>
</feature>
<dbReference type="PANTHER" id="PTHR24388:SF53">
    <property type="entry name" value="CHORION TRANSCRIPTION FACTOR CF2-RELATED"/>
    <property type="match status" value="1"/>
</dbReference>
<evidence type="ECO:0000256" key="1">
    <source>
        <dbReference type="ARBA" id="ARBA00004123"/>
    </source>
</evidence>
<dbReference type="PROSITE" id="PS50157">
    <property type="entry name" value="ZINC_FINGER_C2H2_2"/>
    <property type="match status" value="9"/>
</dbReference>
<evidence type="ECO:0000256" key="3">
    <source>
        <dbReference type="ARBA" id="ARBA00022723"/>
    </source>
</evidence>
<keyword evidence="6" id="KW-0862">Zinc</keyword>
<evidence type="ECO:0000256" key="5">
    <source>
        <dbReference type="ARBA" id="ARBA00022771"/>
    </source>
</evidence>
<dbReference type="GO" id="GO:0008270">
    <property type="term" value="F:zinc ion binding"/>
    <property type="evidence" value="ECO:0007669"/>
    <property type="project" value="UniProtKB-KW"/>
</dbReference>
<evidence type="ECO:0000256" key="6">
    <source>
        <dbReference type="ARBA" id="ARBA00022833"/>
    </source>
</evidence>
<keyword evidence="10" id="KW-0539">Nucleus</keyword>
<feature type="domain" description="C2H2-type" evidence="14">
    <location>
        <begin position="388"/>
        <end position="411"/>
    </location>
</feature>
<dbReference type="InterPro" id="IPR013087">
    <property type="entry name" value="Znf_C2H2_type"/>
</dbReference>
<dbReference type="GO" id="GO:0000978">
    <property type="term" value="F:RNA polymerase II cis-regulatory region sequence-specific DNA binding"/>
    <property type="evidence" value="ECO:0007669"/>
    <property type="project" value="TreeGrafter"/>
</dbReference>
<reference evidence="15" key="1">
    <citation type="submission" date="2021-08" db="EMBL/GenBank/DDBJ databases">
        <authorList>
            <person name="Misof B."/>
            <person name="Oliver O."/>
            <person name="Podsiadlowski L."/>
            <person name="Donath A."/>
            <person name="Peters R."/>
            <person name="Mayer C."/>
            <person name="Rust J."/>
            <person name="Gunkel S."/>
            <person name="Lesny P."/>
            <person name="Martin S."/>
            <person name="Oeyen J.P."/>
            <person name="Petersen M."/>
            <person name="Panagiotis P."/>
            <person name="Wilbrandt J."/>
            <person name="Tanja T."/>
        </authorList>
    </citation>
    <scope>NUCLEOTIDE SEQUENCE</scope>
    <source>
        <strain evidence="15">GBR_01_08_01A</strain>
        <tissue evidence="15">Thorax + abdomen</tissue>
    </source>
</reference>
<dbReference type="InterPro" id="IPR036236">
    <property type="entry name" value="Znf_C2H2_sf"/>
</dbReference>
<feature type="domain" description="C2H2-type" evidence="14">
    <location>
        <begin position="529"/>
        <end position="556"/>
    </location>
</feature>
<feature type="domain" description="C2H2-type" evidence="14">
    <location>
        <begin position="75"/>
        <end position="102"/>
    </location>
</feature>
<gene>
    <name evidence="15" type="ORF">KPH14_008912</name>
</gene>
<evidence type="ECO:0000256" key="13">
    <source>
        <dbReference type="SAM" id="MobiDB-lite"/>
    </source>
</evidence>
<feature type="domain" description="C2H2-type" evidence="14">
    <location>
        <begin position="557"/>
        <end position="584"/>
    </location>
</feature>
<dbReference type="FunFam" id="3.30.160.60:FF:000870">
    <property type="entry name" value="zinc finger protein 197 isoform X1"/>
    <property type="match status" value="1"/>
</dbReference>
<protein>
    <recommendedName>
        <fullName evidence="14">C2H2-type domain-containing protein</fullName>
    </recommendedName>
</protein>
<dbReference type="EMBL" id="JAIFRP010000030">
    <property type="protein sequence ID" value="KAK2582827.1"/>
    <property type="molecule type" value="Genomic_DNA"/>
</dbReference>
<evidence type="ECO:0000256" key="9">
    <source>
        <dbReference type="ARBA" id="ARBA00023163"/>
    </source>
</evidence>
<keyword evidence="8" id="KW-0238">DNA-binding</keyword>
<keyword evidence="5 12" id="KW-0863">Zinc-finger</keyword>
<dbReference type="Proteomes" id="UP001258017">
    <property type="component" value="Unassembled WGS sequence"/>
</dbReference>
<evidence type="ECO:0000313" key="15">
    <source>
        <dbReference type="EMBL" id="KAK2582827.1"/>
    </source>
</evidence>
<dbReference type="SMART" id="SM00355">
    <property type="entry name" value="ZnF_C2H2"/>
    <property type="match status" value="13"/>
</dbReference>
<dbReference type="AlphaFoldDB" id="A0AAD9VQY6"/>
<reference evidence="15" key="2">
    <citation type="journal article" date="2023" name="Commun. Biol.">
        <title>Intrasexual cuticular hydrocarbon dimorphism in a wasp sheds light on hydrocarbon biosynthesis genes in Hymenoptera.</title>
        <authorList>
            <person name="Moris V.C."/>
            <person name="Podsiadlowski L."/>
            <person name="Martin S."/>
            <person name="Oeyen J.P."/>
            <person name="Donath A."/>
            <person name="Petersen M."/>
            <person name="Wilbrandt J."/>
            <person name="Misof B."/>
            <person name="Liedtke D."/>
            <person name="Thamm M."/>
            <person name="Scheiner R."/>
            <person name="Schmitt T."/>
            <person name="Niehuis O."/>
        </authorList>
    </citation>
    <scope>NUCLEOTIDE SEQUENCE</scope>
    <source>
        <strain evidence="15">GBR_01_08_01A</strain>
    </source>
</reference>
<comment type="subcellular location">
    <subcellularLocation>
        <location evidence="1">Nucleus</location>
    </subcellularLocation>
</comment>
<name>A0AAD9VQY6_9HYME</name>
<dbReference type="FunFam" id="3.30.160.60:FF:001370">
    <property type="entry name" value="Zinc finger protein"/>
    <property type="match status" value="1"/>
</dbReference>
<evidence type="ECO:0000313" key="16">
    <source>
        <dbReference type="Proteomes" id="UP001258017"/>
    </source>
</evidence>
<evidence type="ECO:0000256" key="10">
    <source>
        <dbReference type="ARBA" id="ARBA00023242"/>
    </source>
</evidence>
<evidence type="ECO:0000256" key="2">
    <source>
        <dbReference type="ARBA" id="ARBA00006991"/>
    </source>
</evidence>